<dbReference type="EMBL" id="DYDO01000001">
    <property type="protein sequence ID" value="DBA34475.1"/>
    <property type="molecule type" value="Genomic_DNA"/>
</dbReference>
<comment type="caution">
    <text evidence="1">The sequence shown here is derived from an EMBL/GenBank/DDBJ whole genome shotgun (WGS) entry which is preliminary data.</text>
</comment>
<reference evidence="1" key="1">
    <citation type="thesis" date="2020" institute="ProQuest LLC" country="789 East Eisenhower Parkway, Ann Arbor, MI, USA">
        <title>Comparative Genomics and Chromosome Evolution.</title>
        <authorList>
            <person name="Mudd A.B."/>
        </authorList>
    </citation>
    <scope>NUCLEOTIDE SEQUENCE</scope>
    <source>
        <strain evidence="1">1538</strain>
        <tissue evidence="1">Blood</tissue>
    </source>
</reference>
<dbReference type="AlphaFoldDB" id="A0AAV3B832"/>
<sequence length="91" mass="10459">MLGVSHRHPDLLELMWDRSAVYSIDKPKTEGIVQHLASGHRPNPWDMPAESRIFREYAQASGASCSVKCRVPRFNFYHCVSKQFVEKKDIA</sequence>
<accession>A0AAV3B832</accession>
<evidence type="ECO:0000313" key="1">
    <source>
        <dbReference type="EMBL" id="DBA34475.1"/>
    </source>
</evidence>
<dbReference type="Proteomes" id="UP001181693">
    <property type="component" value="Unassembled WGS sequence"/>
</dbReference>
<keyword evidence="2" id="KW-1185">Reference proteome</keyword>
<name>A0AAV3B832_PYXAD</name>
<gene>
    <name evidence="1" type="ORF">GDO54_002030</name>
</gene>
<protein>
    <submittedName>
        <fullName evidence="1">Uncharacterized protein</fullName>
    </submittedName>
</protein>
<evidence type="ECO:0000313" key="2">
    <source>
        <dbReference type="Proteomes" id="UP001181693"/>
    </source>
</evidence>
<proteinExistence type="predicted"/>
<organism evidence="1 2">
    <name type="scientific">Pyxicephalus adspersus</name>
    <name type="common">African bullfrog</name>
    <dbReference type="NCBI Taxonomy" id="30357"/>
    <lineage>
        <taxon>Eukaryota</taxon>
        <taxon>Metazoa</taxon>
        <taxon>Chordata</taxon>
        <taxon>Craniata</taxon>
        <taxon>Vertebrata</taxon>
        <taxon>Euteleostomi</taxon>
        <taxon>Amphibia</taxon>
        <taxon>Batrachia</taxon>
        <taxon>Anura</taxon>
        <taxon>Neobatrachia</taxon>
        <taxon>Ranoidea</taxon>
        <taxon>Pyxicephalidae</taxon>
        <taxon>Pyxicephalinae</taxon>
        <taxon>Pyxicephalus</taxon>
    </lineage>
</organism>